<dbReference type="InterPro" id="IPR010985">
    <property type="entry name" value="Ribbon_hlx_hlx"/>
</dbReference>
<dbReference type="GO" id="GO:0006355">
    <property type="term" value="P:regulation of DNA-templated transcription"/>
    <property type="evidence" value="ECO:0007669"/>
    <property type="project" value="InterPro"/>
</dbReference>
<dbReference type="GO" id="GO:0003677">
    <property type="term" value="F:DNA binding"/>
    <property type="evidence" value="ECO:0007669"/>
    <property type="project" value="UniProtKB-KW"/>
</dbReference>
<dbReference type="SUPFAM" id="SSF47598">
    <property type="entry name" value="Ribbon-helix-helix"/>
    <property type="match status" value="1"/>
</dbReference>
<dbReference type="Proteomes" id="UP000702952">
    <property type="component" value="Unassembled WGS sequence"/>
</dbReference>
<sequence>MKEDAKLLCRFPPDIKAFLERQSEKYGCSMNSEVVRCIRERMERVEVEMKTASD</sequence>
<name>A0AA44F829_AGRTU</name>
<dbReference type="Gene3D" id="1.10.1220.10">
    <property type="entry name" value="Met repressor-like"/>
    <property type="match status" value="1"/>
</dbReference>
<dbReference type="InterPro" id="IPR013321">
    <property type="entry name" value="Arc_rbn_hlx_hlx"/>
</dbReference>
<organism evidence="1 2">
    <name type="scientific">Agrobacterium tumefaciens</name>
    <dbReference type="NCBI Taxonomy" id="358"/>
    <lineage>
        <taxon>Bacteria</taxon>
        <taxon>Pseudomonadati</taxon>
        <taxon>Pseudomonadota</taxon>
        <taxon>Alphaproteobacteria</taxon>
        <taxon>Hyphomicrobiales</taxon>
        <taxon>Rhizobiaceae</taxon>
        <taxon>Rhizobium/Agrobacterium group</taxon>
        <taxon>Agrobacterium</taxon>
        <taxon>Agrobacterium tumefaciens complex</taxon>
    </lineage>
</organism>
<evidence type="ECO:0000313" key="2">
    <source>
        <dbReference type="Proteomes" id="UP000702952"/>
    </source>
</evidence>
<proteinExistence type="predicted"/>
<protein>
    <submittedName>
        <fullName evidence="1">DNA-binding protein</fullName>
    </submittedName>
</protein>
<dbReference type="EMBL" id="JAAMAY010000033">
    <property type="protein sequence ID" value="NTC30862.1"/>
    <property type="molecule type" value="Genomic_DNA"/>
</dbReference>
<comment type="caution">
    <text evidence="1">The sequence shown here is derived from an EMBL/GenBank/DDBJ whole genome shotgun (WGS) entry which is preliminary data.</text>
</comment>
<dbReference type="AlphaFoldDB" id="A0AA44F829"/>
<evidence type="ECO:0000313" key="1">
    <source>
        <dbReference type="EMBL" id="NTC30862.1"/>
    </source>
</evidence>
<dbReference type="RefSeq" id="WP_065660484.1">
    <property type="nucleotide sequence ID" value="NZ_CP123839.1"/>
</dbReference>
<keyword evidence="1" id="KW-0238">DNA-binding</keyword>
<gene>
    <name evidence="1" type="ORF">G6M46_22275</name>
</gene>
<accession>A0AA44F829</accession>
<reference evidence="1" key="1">
    <citation type="journal article" date="2020" name="Science">
        <title>Unexpected conservation and global transmission of agrobacterial virulence plasmids.</title>
        <authorList>
            <person name="Weisberg A.J."/>
            <person name="Davis E.W. 2nd"/>
            <person name="Tabima J."/>
            <person name="Belcher M.S."/>
            <person name="Miller M."/>
            <person name="Kuo C.H."/>
            <person name="Loper J.E."/>
            <person name="Grunwald N.J."/>
            <person name="Putnam M.L."/>
            <person name="Chang J.H."/>
        </authorList>
    </citation>
    <scope>NUCLEOTIDE SEQUENCE</scope>
    <source>
        <strain evidence="1">17-1853-1a</strain>
    </source>
</reference>